<dbReference type="Proteomes" id="UP000000707">
    <property type="component" value="Unassembled WGS sequence"/>
</dbReference>
<keyword evidence="11" id="KW-0560">Oxidoreductase</keyword>
<evidence type="ECO:0000256" key="6">
    <source>
        <dbReference type="ARBA" id="ARBA00013073"/>
    </source>
</evidence>
<evidence type="ECO:0000256" key="9">
    <source>
        <dbReference type="ARBA" id="ARBA00022605"/>
    </source>
</evidence>
<protein>
    <recommendedName>
        <fullName evidence="14">Alpha-aminoadipate reductase</fullName>
        <ecNumber evidence="6">1.2.1.31</ecNumber>
        <ecNumber evidence="5">1.2.1.95</ecNumber>
    </recommendedName>
    <alternativeName>
        <fullName evidence="13">L-aminoadipate-semialdehyde dehydrogenase</fullName>
    </alternativeName>
</protein>
<dbReference type="InterPro" id="IPR013120">
    <property type="entry name" value="FAR_NAD-bd"/>
</dbReference>
<evidence type="ECO:0000256" key="15">
    <source>
        <dbReference type="ARBA" id="ARBA00048260"/>
    </source>
</evidence>
<evidence type="ECO:0000256" key="1">
    <source>
        <dbReference type="ARBA" id="ARBA00001957"/>
    </source>
</evidence>
<feature type="domain" description="Carrier" evidence="18">
    <location>
        <begin position="840"/>
        <end position="917"/>
    </location>
</feature>
<evidence type="ECO:0000256" key="12">
    <source>
        <dbReference type="ARBA" id="ARBA00023154"/>
    </source>
</evidence>
<keyword evidence="7" id="KW-0596">Phosphopantetheine</keyword>
<keyword evidence="8" id="KW-0597">Phosphoprotein</keyword>
<dbReference type="Gene3D" id="3.40.50.12780">
    <property type="entry name" value="N-terminal domain of ligase-like"/>
    <property type="match status" value="1"/>
</dbReference>
<dbReference type="PROSITE" id="PS50075">
    <property type="entry name" value="CARRIER"/>
    <property type="match status" value="1"/>
</dbReference>
<dbReference type="GeneID" id="18249543"/>
<dbReference type="FunFam" id="3.30.300.30:FF:000035">
    <property type="entry name" value="L-2-aminoadipate reductase large subunit"/>
    <property type="match status" value="1"/>
</dbReference>
<dbReference type="NCBIfam" id="TIGR01733">
    <property type="entry name" value="AA-adenyl-dom"/>
    <property type="match status" value="1"/>
</dbReference>
<keyword evidence="12" id="KW-0457">Lysine biosynthesis</keyword>
<dbReference type="InterPro" id="IPR036736">
    <property type="entry name" value="ACP-like_sf"/>
</dbReference>
<dbReference type="HOGENOM" id="CLU_000022_19_1_1"/>
<dbReference type="SUPFAM" id="SSF51735">
    <property type="entry name" value="NAD(P)-binding Rossmann-fold domains"/>
    <property type="match status" value="1"/>
</dbReference>
<dbReference type="PANTHER" id="PTHR44845:SF1">
    <property type="entry name" value="L-2-AMINOADIPATE REDUCTASE"/>
    <property type="match status" value="1"/>
</dbReference>
<keyword evidence="9" id="KW-0028">Amino-acid biosynthesis</keyword>
<dbReference type="InterPro" id="IPR042099">
    <property type="entry name" value="ANL_N_sf"/>
</dbReference>
<dbReference type="GO" id="GO:0019878">
    <property type="term" value="P:lysine biosynthetic process via aminoadipic acid"/>
    <property type="evidence" value="ECO:0007669"/>
    <property type="project" value="UniProtKB-UniPathway"/>
</dbReference>
<evidence type="ECO:0000256" key="5">
    <source>
        <dbReference type="ARBA" id="ARBA00012913"/>
    </source>
</evidence>
<dbReference type="Gene3D" id="1.10.1200.10">
    <property type="entry name" value="ACP-like"/>
    <property type="match status" value="1"/>
</dbReference>
<proteinExistence type="inferred from homology"/>
<evidence type="ECO:0000256" key="8">
    <source>
        <dbReference type="ARBA" id="ARBA00022553"/>
    </source>
</evidence>
<comment type="catalytic activity">
    <reaction evidence="17">
        <text>(S)-2-amino-6-oxohexanoate + NADP(+) + H2O = L-2-aminoadipate + NADPH + 2 H(+)</text>
        <dbReference type="Rhea" id="RHEA:12304"/>
        <dbReference type="ChEBI" id="CHEBI:15377"/>
        <dbReference type="ChEBI" id="CHEBI:15378"/>
        <dbReference type="ChEBI" id="CHEBI:57783"/>
        <dbReference type="ChEBI" id="CHEBI:58321"/>
        <dbReference type="ChEBI" id="CHEBI:58349"/>
        <dbReference type="ChEBI" id="CHEBI:58672"/>
        <dbReference type="EC" id="1.2.1.31"/>
    </reaction>
</comment>
<dbReference type="OrthoDB" id="329835at2759"/>
<dbReference type="eggNOG" id="KOG1178">
    <property type="taxonomic scope" value="Eukaryota"/>
</dbReference>
<dbReference type="GO" id="GO:0031177">
    <property type="term" value="F:phosphopantetheine binding"/>
    <property type="evidence" value="ECO:0007669"/>
    <property type="project" value="InterPro"/>
</dbReference>
<dbReference type="InterPro" id="IPR020845">
    <property type="entry name" value="AMP-binding_CS"/>
</dbReference>
<dbReference type="EC" id="1.2.1.31" evidence="6"/>
<dbReference type="PROSITE" id="PS00455">
    <property type="entry name" value="AMP_BINDING"/>
    <property type="match status" value="1"/>
</dbReference>
<dbReference type="InterPro" id="IPR006162">
    <property type="entry name" value="Ppantetheine_attach_site"/>
</dbReference>
<comment type="function">
    <text evidence="2">Catalyzes the activation of alpha-aminoadipate by ATP-dependent adenylation and the reduction of activated alpha-aminoadipate by NADPH. The activated alpha-aminoadipate is bound to the phosphopantheinyl group of the enzyme itself before it is reduced to (S)-2-amino-6-oxohexanoate.</text>
</comment>
<evidence type="ECO:0000256" key="2">
    <source>
        <dbReference type="ARBA" id="ARBA00003499"/>
    </source>
</evidence>
<dbReference type="NCBIfam" id="TIGR01746">
    <property type="entry name" value="Thioester-redct"/>
    <property type="match status" value="1"/>
</dbReference>
<evidence type="ECO:0000256" key="16">
    <source>
        <dbReference type="ARBA" id="ARBA00048414"/>
    </source>
</evidence>
<dbReference type="SUPFAM" id="SSF47336">
    <property type="entry name" value="ACP-like"/>
    <property type="match status" value="1"/>
</dbReference>
<dbReference type="PANTHER" id="PTHR44845">
    <property type="entry name" value="CARRIER DOMAIN-CONTAINING PROTEIN"/>
    <property type="match status" value="1"/>
</dbReference>
<dbReference type="Gene3D" id="3.30.300.30">
    <property type="match status" value="1"/>
</dbReference>
<evidence type="ECO:0000256" key="4">
    <source>
        <dbReference type="ARBA" id="ARBA00006432"/>
    </source>
</evidence>
<dbReference type="InterPro" id="IPR014397">
    <property type="entry name" value="Lys2"/>
</dbReference>
<evidence type="ECO:0000256" key="7">
    <source>
        <dbReference type="ARBA" id="ARBA00022450"/>
    </source>
</evidence>
<dbReference type="SMART" id="SM00823">
    <property type="entry name" value="PKS_PP"/>
    <property type="match status" value="1"/>
</dbReference>
<dbReference type="InterPro" id="IPR010071">
    <property type="entry name" value="AA_adenyl_dom"/>
</dbReference>
<comment type="pathway">
    <text evidence="3">Amino-acid biosynthesis; L-lysine biosynthesis via AAA pathway; L-lysine from L-alpha-aminoadipate (fungal route): step 1/3.</text>
</comment>
<dbReference type="InterPro" id="IPR009081">
    <property type="entry name" value="PP-bd_ACP"/>
</dbReference>
<dbReference type="CDD" id="cd05235">
    <property type="entry name" value="SDR_e1"/>
    <property type="match status" value="1"/>
</dbReference>
<dbReference type="SUPFAM" id="SSF56801">
    <property type="entry name" value="Acetyl-CoA synthetase-like"/>
    <property type="match status" value="1"/>
</dbReference>
<reference evidence="19 20" key="1">
    <citation type="journal article" date="2011" name="Proc. Natl. Acad. Sci. U.S.A.">
        <title>Comparative genomics of xylose-fermenting fungi for enhanced biofuel production.</title>
        <authorList>
            <person name="Wohlbach D.J."/>
            <person name="Kuo A."/>
            <person name="Sato T.K."/>
            <person name="Potts K.M."/>
            <person name="Salamov A.A."/>
            <person name="LaButti K.M."/>
            <person name="Sun H."/>
            <person name="Clum A."/>
            <person name="Pangilinan J.L."/>
            <person name="Lindquist E.A."/>
            <person name="Lucas S."/>
            <person name="Lapidus A."/>
            <person name="Jin M."/>
            <person name="Gunawan C."/>
            <person name="Balan V."/>
            <person name="Dale B.E."/>
            <person name="Jeffries T.W."/>
            <person name="Zinkel R."/>
            <person name="Barry K.W."/>
            <person name="Grigoriev I.V."/>
            <person name="Gasch A.P."/>
        </authorList>
    </citation>
    <scope>NUCLEOTIDE SEQUENCE [LARGE SCALE GENOMIC DNA]</scope>
    <source>
        <strain evidence="20">ATCC 10573 / BCRC 21748 / CBS 615 / JCM 9827 / NBRC 10315 / NRRL Y-1498 / VKM Y-70</strain>
    </source>
</reference>
<dbReference type="NCBIfam" id="TIGR03443">
    <property type="entry name" value="alpha_am_amid"/>
    <property type="match status" value="1"/>
</dbReference>
<sequence>MSQYWLEYLDNPTLAIFPFDYLRPSNNKVIEASYEVPVSGKDYITSLTSFIVLIYRLTGDEDIVVAVNAEDNHKEFILRLSLTPTTTFSDFRSRVLDEYTKNQKQAASYNSLDDIAQAIKEKKGTEEYPNLFRLSFEHANSNAQLATSVRGSIRDLAVFYSSDKIQIFYNGLLFKQERIAMFGEQFAGFVEAAEKNPSIEVSKVSLVTPSQAKFLPDPTVDLDWAGFRGAIQDIFMENALKHPERTCVTETRSFMDPQSKTRVFTYKQINQASNIVGNYLVKSGIKKGDIVMIYAYRGVDLMIAVMGVLKAGATFSVIDPAYPPARQNIYLSVAKPRGLIGLEKAGVLDQLVVDYVKYELEVVASIPQLKVNDDGSLNGGVVDKLDCLQQYAQYADVPTGVKVGPDSNPTLSFTSGSEGIPKGVLGRHYSLAYYFPWMSQRFGLSADDKFTMLSGIAHDPIQRDMFTPLFLGAQLLVPTADDIGTPGKLADWMAEYGATVTHLTPAMGQLLSAQASTAFPKLHHAFFVGDILTKRDCLRLQSLAANVYIVNMYGTTETQRAVSYFEIKSLAADPTYLKSLKDVMPAGTGMYNVQLLIVNRNHTSQTCGVGEVGEIYVRAAGLSEGYRGLPDLNAQKFVTNWYVDPNKWITVDEANSQNEGWRQEGWLGPRDRLYRTGDLGRYLPDGNVECCGRADDQVKIRGFRIELGEIDTHLSQHALVRENITLVRRDKNEEPTLISYIVPKDSEELKNFKSEIEDDSGLDDPIVLGLVEYRELIKDIKGYLKKRLASYAIPTLIVPLAKLPLNPNGKVDKPKLPFPDTAQLAAVAKLSKSTSSESEEDLNEVEKLLINLWIEVLPNRPATISRSDSFFDLGGHSILATRMIFELRKRVGVDVPLGIIFSNPTIEAFGKKVSAYIKGNDFELADSSANKEEETAAPESNYSEDAKHLANTMLLEKYPTLENLDTSQHINVFVTGVTGFLGSFIIKELLENEQLSVTIYAHVRASDENKGLDRIRQAGKTFGVWNEAWASSITVVLADLSQPKLGLSDSAWTQLANNIDVIIHNGAFVHWVYPYSQLRDANVIGSVNLMNLCGVGKAKHYAFVSSTSSLDTDHYIRLSDQIMAKGGDGIPESDDMEGSATGLGNGYGQSKWAAEYIIRKAGERGLRGSIIRAGYVTGYTRTGASNTDDFLLRMLKGCCELGIYPDIGNNVNMVPVDHVAKITVATGLFPPTAGMGVAQVTAHPRIRFNEFLGALNDYGYGLKQDDYPLWKNELENFVVNKSKESALFPLLHFVLDDLPQNTKAPELDDSNTSASLAAYKSNSVTSRGVTQELMGTYIAYLVKIGFLPAPGGYGKPLPEIELSDESLSLILAGSGGRGSAAK</sequence>
<comment type="catalytic activity">
    <reaction evidence="15">
        <text>(S)-2-amino-6-oxohexanoate + AMP + diphosphate + NADP(+) = L-2-aminoadipate + ATP + NADPH + H(+)</text>
        <dbReference type="Rhea" id="RHEA:46936"/>
        <dbReference type="ChEBI" id="CHEBI:15378"/>
        <dbReference type="ChEBI" id="CHEBI:30616"/>
        <dbReference type="ChEBI" id="CHEBI:33019"/>
        <dbReference type="ChEBI" id="CHEBI:57783"/>
        <dbReference type="ChEBI" id="CHEBI:58321"/>
        <dbReference type="ChEBI" id="CHEBI:58349"/>
        <dbReference type="ChEBI" id="CHEBI:58672"/>
        <dbReference type="ChEBI" id="CHEBI:456215"/>
        <dbReference type="EC" id="1.2.1.95"/>
    </reaction>
</comment>
<dbReference type="CDD" id="cd17647">
    <property type="entry name" value="A_NRPS_alphaAR"/>
    <property type="match status" value="1"/>
</dbReference>
<dbReference type="KEGG" id="cten:18249543"/>
<evidence type="ECO:0000256" key="3">
    <source>
        <dbReference type="ARBA" id="ARBA00004827"/>
    </source>
</evidence>
<dbReference type="PROSITE" id="PS00012">
    <property type="entry name" value="PHOSPHOPANTETHEINE"/>
    <property type="match status" value="1"/>
</dbReference>
<dbReference type="EMBL" id="GL996527">
    <property type="protein sequence ID" value="EGV62262.1"/>
    <property type="molecule type" value="Genomic_DNA"/>
</dbReference>
<dbReference type="FunFam" id="3.40.50.12780:FF:000046">
    <property type="entry name" value="L-2-aminoadipate reductase"/>
    <property type="match status" value="1"/>
</dbReference>
<evidence type="ECO:0000259" key="18">
    <source>
        <dbReference type="PROSITE" id="PS50075"/>
    </source>
</evidence>
<dbReference type="EC" id="1.2.1.95" evidence="5"/>
<dbReference type="Pfam" id="PF07993">
    <property type="entry name" value="NAD_binding_4"/>
    <property type="match status" value="1"/>
</dbReference>
<dbReference type="InterPro" id="IPR010080">
    <property type="entry name" value="Thioester_reductase-like_dom"/>
</dbReference>
<evidence type="ECO:0000256" key="11">
    <source>
        <dbReference type="ARBA" id="ARBA00023002"/>
    </source>
</evidence>
<dbReference type="Pfam" id="PF00550">
    <property type="entry name" value="PP-binding"/>
    <property type="match status" value="1"/>
</dbReference>
<evidence type="ECO:0000256" key="13">
    <source>
        <dbReference type="ARBA" id="ARBA00031335"/>
    </source>
</evidence>
<dbReference type="InterPro" id="IPR045851">
    <property type="entry name" value="AMP-bd_C_sf"/>
</dbReference>
<dbReference type="STRING" id="590646.G3B7F4"/>
<dbReference type="InterPro" id="IPR020806">
    <property type="entry name" value="PKS_PP-bd"/>
</dbReference>
<dbReference type="FunFam" id="3.40.50.720:FF:000787">
    <property type="entry name" value="L-2-aminoadipate reductase"/>
    <property type="match status" value="1"/>
</dbReference>
<accession>G3B7F4</accession>
<evidence type="ECO:0000256" key="17">
    <source>
        <dbReference type="ARBA" id="ARBA00049537"/>
    </source>
</evidence>
<evidence type="ECO:0000256" key="14">
    <source>
        <dbReference type="ARBA" id="ARBA00032195"/>
    </source>
</evidence>
<dbReference type="PIRSF" id="PIRSF001617">
    <property type="entry name" value="Alpha-AR"/>
    <property type="match status" value="1"/>
</dbReference>
<dbReference type="UniPathway" id="UPA00033">
    <property type="reaction ID" value="UER00032"/>
</dbReference>
<keyword evidence="10" id="KW-0521">NADP</keyword>
<comment type="similarity">
    <text evidence="4">Belongs to the ATP-dependent AMP-binding enzyme family.</text>
</comment>
<dbReference type="Gene3D" id="3.30.559.30">
    <property type="entry name" value="Nonribosomal peptide synthetase, condensation domain"/>
    <property type="match status" value="1"/>
</dbReference>
<name>G3B7F4_CANTC</name>
<organism evidence="20">
    <name type="scientific">Candida tenuis (strain ATCC 10573 / BCRC 21748 / CBS 615 / JCM 9827 / NBRC 10315 / NRRL Y-1498 / VKM Y-70)</name>
    <name type="common">Yeast</name>
    <name type="synonym">Yamadazyma tenuis</name>
    <dbReference type="NCBI Taxonomy" id="590646"/>
    <lineage>
        <taxon>Eukaryota</taxon>
        <taxon>Fungi</taxon>
        <taxon>Dikarya</taxon>
        <taxon>Ascomycota</taxon>
        <taxon>Saccharomycotina</taxon>
        <taxon>Pichiomycetes</taxon>
        <taxon>Debaryomycetaceae</taxon>
        <taxon>Yamadazyma</taxon>
    </lineage>
</organism>
<comment type="catalytic activity">
    <reaction evidence="16">
        <text>(S)-2-amino-6-oxohexanoate + NAD(+) + H2O = L-2-aminoadipate + NADH + 2 H(+)</text>
        <dbReference type="Rhea" id="RHEA:12308"/>
        <dbReference type="ChEBI" id="CHEBI:15377"/>
        <dbReference type="ChEBI" id="CHEBI:15378"/>
        <dbReference type="ChEBI" id="CHEBI:57540"/>
        <dbReference type="ChEBI" id="CHEBI:57945"/>
        <dbReference type="ChEBI" id="CHEBI:58321"/>
        <dbReference type="ChEBI" id="CHEBI:58672"/>
        <dbReference type="EC" id="1.2.1.31"/>
    </reaction>
</comment>
<dbReference type="GO" id="GO:0004043">
    <property type="term" value="F:L-aminoadipate-semialdehyde dehydrogenase [NAD(P)+] activity"/>
    <property type="evidence" value="ECO:0007669"/>
    <property type="project" value="UniProtKB-EC"/>
</dbReference>
<keyword evidence="20" id="KW-1185">Reference proteome</keyword>
<dbReference type="InterPro" id="IPR036291">
    <property type="entry name" value="NAD(P)-bd_dom_sf"/>
</dbReference>
<dbReference type="Pfam" id="PF00501">
    <property type="entry name" value="AMP-binding"/>
    <property type="match status" value="1"/>
</dbReference>
<evidence type="ECO:0000313" key="20">
    <source>
        <dbReference type="Proteomes" id="UP000000707"/>
    </source>
</evidence>
<evidence type="ECO:0000313" key="19">
    <source>
        <dbReference type="EMBL" id="EGV62262.1"/>
    </source>
</evidence>
<comment type="cofactor">
    <cofactor evidence="1">
        <name>pantetheine 4'-phosphate</name>
        <dbReference type="ChEBI" id="CHEBI:47942"/>
    </cofactor>
</comment>
<gene>
    <name evidence="19" type="ORF">CANTEDRAFT_131638</name>
</gene>
<evidence type="ECO:0000256" key="10">
    <source>
        <dbReference type="ARBA" id="ARBA00022857"/>
    </source>
</evidence>
<dbReference type="Gene3D" id="3.40.50.720">
    <property type="entry name" value="NAD(P)-binding Rossmann-like Domain"/>
    <property type="match status" value="1"/>
</dbReference>
<dbReference type="SUPFAM" id="SSF52777">
    <property type="entry name" value="CoA-dependent acyltransferases"/>
    <property type="match status" value="1"/>
</dbReference>
<dbReference type="InterPro" id="IPR000873">
    <property type="entry name" value="AMP-dep_synth/lig_dom"/>
</dbReference>